<dbReference type="OrthoDB" id="6780543at2759"/>
<evidence type="ECO:0000256" key="1">
    <source>
        <dbReference type="SAM" id="MobiDB-lite"/>
    </source>
</evidence>
<evidence type="ECO:0000313" key="3">
    <source>
        <dbReference type="Proteomes" id="UP000250321"/>
    </source>
</evidence>
<proteinExistence type="predicted"/>
<sequence length="122" mass="13915">MFFGNTVLCVYRDNCTTAFGEKLREQVEERLEFYDKGVAPRKNIHVMKSAIFESSQSKDAEMDAEEVPTEPAEPAVIGLDKSEKRMKKGKRKGNEIMEDANNERVDEDGAAKQKKMKKSKHD</sequence>
<comment type="caution">
    <text evidence="2">The sequence shown here is derived from an EMBL/GenBank/DDBJ whole genome shotgun (WGS) entry which is preliminary data.</text>
</comment>
<keyword evidence="3" id="KW-1185">Reference proteome</keyword>
<feature type="compositionally biased region" description="Basic and acidic residues" evidence="1">
    <location>
        <begin position="101"/>
        <end position="111"/>
    </location>
</feature>
<dbReference type="Proteomes" id="UP000250321">
    <property type="component" value="Unassembled WGS sequence"/>
</dbReference>
<dbReference type="STRING" id="2094558.A0A314UAQ5"/>
<dbReference type="EMBL" id="PJQY01003872">
    <property type="protein sequence ID" value="PQM33806.1"/>
    <property type="molecule type" value="Genomic_DNA"/>
</dbReference>
<feature type="region of interest" description="Disordered" evidence="1">
    <location>
        <begin position="53"/>
        <end position="122"/>
    </location>
</feature>
<organism evidence="2 3">
    <name type="scientific">Prunus yedoensis var. nudiflora</name>
    <dbReference type="NCBI Taxonomy" id="2094558"/>
    <lineage>
        <taxon>Eukaryota</taxon>
        <taxon>Viridiplantae</taxon>
        <taxon>Streptophyta</taxon>
        <taxon>Embryophyta</taxon>
        <taxon>Tracheophyta</taxon>
        <taxon>Spermatophyta</taxon>
        <taxon>Magnoliopsida</taxon>
        <taxon>eudicotyledons</taxon>
        <taxon>Gunneridae</taxon>
        <taxon>Pentapetalae</taxon>
        <taxon>rosids</taxon>
        <taxon>fabids</taxon>
        <taxon>Rosales</taxon>
        <taxon>Rosaceae</taxon>
        <taxon>Amygdaloideae</taxon>
        <taxon>Amygdaleae</taxon>
        <taxon>Prunus</taxon>
    </lineage>
</organism>
<accession>A0A314UAQ5</accession>
<evidence type="ECO:0000313" key="2">
    <source>
        <dbReference type="EMBL" id="PQM33806.1"/>
    </source>
</evidence>
<name>A0A314UAQ5_PRUYE</name>
<gene>
    <name evidence="2" type="ORF">Pyn_08564</name>
</gene>
<reference evidence="2 3" key="1">
    <citation type="submission" date="2018-02" db="EMBL/GenBank/DDBJ databases">
        <title>Draft genome of wild Prunus yedoensis var. nudiflora.</title>
        <authorList>
            <person name="Baek S."/>
            <person name="Kim J.-H."/>
            <person name="Choi K."/>
            <person name="Kim G.-B."/>
            <person name="Cho A."/>
            <person name="Jang H."/>
            <person name="Shin C.-H."/>
            <person name="Yu H.-J."/>
            <person name="Mun J.-H."/>
        </authorList>
    </citation>
    <scope>NUCLEOTIDE SEQUENCE [LARGE SCALE GENOMIC DNA]</scope>
    <source>
        <strain evidence="3">cv. Jeju island</strain>
        <tissue evidence="2">Leaf</tissue>
    </source>
</reference>
<feature type="compositionally biased region" description="Basic residues" evidence="1">
    <location>
        <begin position="112"/>
        <end position="122"/>
    </location>
</feature>
<dbReference type="AlphaFoldDB" id="A0A314UAQ5"/>
<protein>
    <submittedName>
        <fullName evidence="2">Nucleolar protein 56-like</fullName>
    </submittedName>
</protein>